<comment type="similarity">
    <text evidence="2">Belongs to the cytochrome P450 family.</text>
</comment>
<dbReference type="HOGENOM" id="CLU_638725_0_0_1"/>
<keyword evidence="4 8" id="KW-0479">Metal-binding</keyword>
<keyword evidence="3 8" id="KW-0349">Heme</keyword>
<keyword evidence="5" id="KW-0560">Oxidoreductase</keyword>
<evidence type="ECO:0000256" key="7">
    <source>
        <dbReference type="ARBA" id="ARBA00023033"/>
    </source>
</evidence>
<dbReference type="PRINTS" id="PR00385">
    <property type="entry name" value="P450"/>
</dbReference>
<dbReference type="SUPFAM" id="SSF48264">
    <property type="entry name" value="Cytochrome P450"/>
    <property type="match status" value="3"/>
</dbReference>
<dbReference type="GO" id="GO:0020037">
    <property type="term" value="F:heme binding"/>
    <property type="evidence" value="ECO:0007669"/>
    <property type="project" value="InterPro"/>
</dbReference>
<keyword evidence="6 8" id="KW-0408">Iron</keyword>
<feature type="binding site" description="axial binding residue" evidence="8">
    <location>
        <position position="130"/>
    </location>
    <ligand>
        <name>heme</name>
        <dbReference type="ChEBI" id="CHEBI:30413"/>
    </ligand>
    <ligandPart>
        <name>Fe</name>
        <dbReference type="ChEBI" id="CHEBI:18248"/>
    </ligandPart>
</feature>
<evidence type="ECO:0000256" key="4">
    <source>
        <dbReference type="ARBA" id="ARBA00022723"/>
    </source>
</evidence>
<dbReference type="GO" id="GO:0005506">
    <property type="term" value="F:iron ion binding"/>
    <property type="evidence" value="ECO:0007669"/>
    <property type="project" value="InterPro"/>
</dbReference>
<dbReference type="FunFam" id="1.10.630.10:FF:000126">
    <property type="entry name" value="Predicted protein"/>
    <property type="match status" value="1"/>
</dbReference>
<evidence type="ECO:0000256" key="3">
    <source>
        <dbReference type="ARBA" id="ARBA00022617"/>
    </source>
</evidence>
<evidence type="ECO:0000256" key="1">
    <source>
        <dbReference type="ARBA" id="ARBA00001971"/>
    </source>
</evidence>
<evidence type="ECO:0000256" key="8">
    <source>
        <dbReference type="PIRSR" id="PIRSR602401-1"/>
    </source>
</evidence>
<dbReference type="PANTHER" id="PTHR47950">
    <property type="entry name" value="CYTOCHROME P450, FAMILY 76, SUBFAMILY C, POLYPEPTIDE 5-RELATED"/>
    <property type="match status" value="1"/>
</dbReference>
<dbReference type="GO" id="GO:0016705">
    <property type="term" value="F:oxidoreductase activity, acting on paired donors, with incorporation or reduction of molecular oxygen"/>
    <property type="evidence" value="ECO:0007669"/>
    <property type="project" value="InterPro"/>
</dbReference>
<evidence type="ECO:0000313" key="10">
    <source>
        <dbReference type="EnsemblPlants" id="KRH40569"/>
    </source>
</evidence>
<evidence type="ECO:0000313" key="11">
    <source>
        <dbReference type="Proteomes" id="UP000008827"/>
    </source>
</evidence>
<dbReference type="AlphaFoldDB" id="K7LGB1"/>
<evidence type="ECO:0000256" key="6">
    <source>
        <dbReference type="ARBA" id="ARBA00023004"/>
    </source>
</evidence>
<name>K7LGB1_SOYBN</name>
<sequence length="430" mass="48679">DLLVAGIDTTSSTVEWIMAEVLRNPDKLVKSRKELSQTVGKYVTVVKETLRLHPPGPLLVPHKCDEMVSISSFNVPKNAQILVNVWAMGRDPTIWENPTIFMPERFLKCEVDFKGHDFELIPYGAGKRICPGLPLAHRTMHLIVASLVHNFEWKLADGLMPEHISMKDQFGLTLKKVQPLRNLWTSYDFKLSSITTIIISSPQVGKQVLHENGQVFSSRTIPHSLHALDHHKYSVVFMPPSPKWRNLRRVCATKIFSPQVLDSTQILRQQIAILDLLVGGIDTTSNTVEWMMAELLRNPGKIDKRKELSQAIGKDVTIEESHILKLPFLRAVVKETLRLHPPGPFLVPHKCDEMVTIYGFKVPKNAQVLVNVWAMGRDPRENPEVFKPERFLEREIDFKGHDFEFIPCGTGNRIAISSQNNAFNGGIPCS</sequence>
<organism evidence="10">
    <name type="scientific">Glycine max</name>
    <name type="common">Soybean</name>
    <name type="synonym">Glycine hispida</name>
    <dbReference type="NCBI Taxonomy" id="3847"/>
    <lineage>
        <taxon>Eukaryota</taxon>
        <taxon>Viridiplantae</taxon>
        <taxon>Streptophyta</taxon>
        <taxon>Embryophyta</taxon>
        <taxon>Tracheophyta</taxon>
        <taxon>Spermatophyta</taxon>
        <taxon>Magnoliopsida</taxon>
        <taxon>eudicotyledons</taxon>
        <taxon>Gunneridae</taxon>
        <taxon>Pentapetalae</taxon>
        <taxon>rosids</taxon>
        <taxon>fabids</taxon>
        <taxon>Fabales</taxon>
        <taxon>Fabaceae</taxon>
        <taxon>Papilionoideae</taxon>
        <taxon>50 kb inversion clade</taxon>
        <taxon>NPAAA clade</taxon>
        <taxon>indigoferoid/millettioid clade</taxon>
        <taxon>Phaseoleae</taxon>
        <taxon>Glycine</taxon>
        <taxon>Glycine subgen. Soja</taxon>
    </lineage>
</organism>
<gene>
    <name evidence="9" type="ORF">GLYMA_09G267300</name>
</gene>
<comment type="cofactor">
    <cofactor evidence="1 8">
        <name>heme</name>
        <dbReference type="ChEBI" id="CHEBI:30413"/>
    </cofactor>
</comment>
<evidence type="ECO:0000256" key="2">
    <source>
        <dbReference type="ARBA" id="ARBA00010617"/>
    </source>
</evidence>
<dbReference type="InterPro" id="IPR002401">
    <property type="entry name" value="Cyt_P450_E_grp-I"/>
</dbReference>
<dbReference type="GO" id="GO:0004497">
    <property type="term" value="F:monooxygenase activity"/>
    <property type="evidence" value="ECO:0007669"/>
    <property type="project" value="UniProtKB-KW"/>
</dbReference>
<keyword evidence="11" id="KW-1185">Reference proteome</keyword>
<reference evidence="9 10" key="1">
    <citation type="journal article" date="2010" name="Nature">
        <title>Genome sequence of the palaeopolyploid soybean.</title>
        <authorList>
            <person name="Schmutz J."/>
            <person name="Cannon S.B."/>
            <person name="Schlueter J."/>
            <person name="Ma J."/>
            <person name="Mitros T."/>
            <person name="Nelson W."/>
            <person name="Hyten D.L."/>
            <person name="Song Q."/>
            <person name="Thelen J.J."/>
            <person name="Cheng J."/>
            <person name="Xu D."/>
            <person name="Hellsten U."/>
            <person name="May G.D."/>
            <person name="Yu Y."/>
            <person name="Sakurai T."/>
            <person name="Umezawa T."/>
            <person name="Bhattacharyya M.K."/>
            <person name="Sandhu D."/>
            <person name="Valliyodan B."/>
            <person name="Lindquist E."/>
            <person name="Peto M."/>
            <person name="Grant D."/>
            <person name="Shu S."/>
            <person name="Goodstein D."/>
            <person name="Barry K."/>
            <person name="Futrell-Griggs M."/>
            <person name="Abernathy B."/>
            <person name="Du J."/>
            <person name="Tian Z."/>
            <person name="Zhu L."/>
            <person name="Gill N."/>
            <person name="Joshi T."/>
            <person name="Libault M."/>
            <person name="Sethuraman A."/>
            <person name="Zhang X.-C."/>
            <person name="Shinozaki K."/>
            <person name="Nguyen H.T."/>
            <person name="Wing R.A."/>
            <person name="Cregan P."/>
            <person name="Specht J."/>
            <person name="Grimwood J."/>
            <person name="Rokhsar D."/>
            <person name="Stacey G."/>
            <person name="Shoemaker R.C."/>
            <person name="Jackson S.A."/>
        </authorList>
    </citation>
    <scope>NUCLEOTIDE SEQUENCE [LARGE SCALE GENOMIC DNA]</scope>
    <source>
        <strain evidence="10">cv. Williams 82</strain>
        <tissue evidence="9">Callus</tissue>
    </source>
</reference>
<dbReference type="GO" id="GO:0016491">
    <property type="term" value="F:oxidoreductase activity"/>
    <property type="evidence" value="ECO:0000318"/>
    <property type="project" value="GO_Central"/>
</dbReference>
<dbReference type="PRINTS" id="PR00463">
    <property type="entry name" value="EP450I"/>
</dbReference>
<dbReference type="STRING" id="3847.K7LGB1"/>
<dbReference type="InterPro" id="IPR036396">
    <property type="entry name" value="Cyt_P450_sf"/>
</dbReference>
<dbReference type="PANTHER" id="PTHR47950:SF30">
    <property type="entry name" value="CYTOCHROME P450 FAMILY PROTEIN"/>
    <property type="match status" value="1"/>
</dbReference>
<reference evidence="10" key="2">
    <citation type="submission" date="2018-02" db="UniProtKB">
        <authorList>
            <consortium name="EnsemblPlants"/>
        </authorList>
    </citation>
    <scope>IDENTIFICATION</scope>
    <source>
        <strain evidence="10">Williams 82</strain>
    </source>
</reference>
<dbReference type="Gene3D" id="1.10.630.10">
    <property type="entry name" value="Cytochrome P450"/>
    <property type="match status" value="3"/>
</dbReference>
<evidence type="ECO:0000256" key="5">
    <source>
        <dbReference type="ARBA" id="ARBA00023002"/>
    </source>
</evidence>
<dbReference type="PaxDb" id="3847-GLYMA09G40385.1"/>
<dbReference type="EnsemblPlants" id="KRH40569">
    <property type="protein sequence ID" value="KRH40569"/>
    <property type="gene ID" value="GLYMA_09G267300"/>
</dbReference>
<dbReference type="EMBL" id="CM000842">
    <property type="protein sequence ID" value="KRH40569.1"/>
    <property type="molecule type" value="Genomic_DNA"/>
</dbReference>
<dbReference type="eggNOG" id="KOG0156">
    <property type="taxonomic scope" value="Eukaryota"/>
</dbReference>
<dbReference type="InParanoid" id="K7LGB1"/>
<dbReference type="OMA" id="WGHPLEF"/>
<dbReference type="Pfam" id="PF00067">
    <property type="entry name" value="p450"/>
    <property type="match status" value="3"/>
</dbReference>
<dbReference type="FunFam" id="1.10.630.10:FF:000440">
    <property type="entry name" value="Uncharacterized protein"/>
    <property type="match status" value="1"/>
</dbReference>
<proteinExistence type="inferred from homology"/>
<evidence type="ECO:0000313" key="9">
    <source>
        <dbReference type="EMBL" id="KRH40569.1"/>
    </source>
</evidence>
<dbReference type="SMR" id="K7LGB1"/>
<keyword evidence="7" id="KW-0503">Monooxygenase</keyword>
<accession>K7LGB1</accession>
<dbReference type="Gramene" id="KRH40569">
    <property type="protein sequence ID" value="KRH40569"/>
    <property type="gene ID" value="GLYMA_09G267300"/>
</dbReference>
<protein>
    <submittedName>
        <fullName evidence="9 10">Uncharacterized protein</fullName>
    </submittedName>
</protein>
<dbReference type="InterPro" id="IPR001128">
    <property type="entry name" value="Cyt_P450"/>
</dbReference>
<dbReference type="Proteomes" id="UP000008827">
    <property type="component" value="Chromosome 9"/>
</dbReference>
<reference evidence="9" key="3">
    <citation type="submission" date="2018-07" db="EMBL/GenBank/DDBJ databases">
        <title>WGS assembly of Glycine max.</title>
        <authorList>
            <person name="Schmutz J."/>
            <person name="Cannon S."/>
            <person name="Schlueter J."/>
            <person name="Ma J."/>
            <person name="Mitros T."/>
            <person name="Nelson W."/>
            <person name="Hyten D."/>
            <person name="Song Q."/>
            <person name="Thelen J."/>
            <person name="Cheng J."/>
            <person name="Xu D."/>
            <person name="Hellsten U."/>
            <person name="May G."/>
            <person name="Yu Y."/>
            <person name="Sakurai T."/>
            <person name="Umezawa T."/>
            <person name="Bhattacharyya M."/>
            <person name="Sandhu D."/>
            <person name="Valliyodan B."/>
            <person name="Lindquist E."/>
            <person name="Peto M."/>
            <person name="Grant D."/>
            <person name="Shu S."/>
            <person name="Goodstein D."/>
            <person name="Barry K."/>
            <person name="Futrell-Griggs M."/>
            <person name="Abernathy B."/>
            <person name="Du J."/>
            <person name="Tian Z."/>
            <person name="Zhu L."/>
            <person name="Gill N."/>
            <person name="Joshi T."/>
            <person name="Libault M."/>
            <person name="Sethuraman A."/>
            <person name="Zhang X."/>
            <person name="Shinozaki K."/>
            <person name="Nguyen H."/>
            <person name="Wing R."/>
            <person name="Cregan P."/>
            <person name="Specht J."/>
            <person name="Grimwood J."/>
            <person name="Rokhsar D."/>
            <person name="Stacey G."/>
            <person name="Shoemaker R."/>
            <person name="Jackson S."/>
        </authorList>
    </citation>
    <scope>NUCLEOTIDE SEQUENCE</scope>
    <source>
        <tissue evidence="9">Callus</tissue>
    </source>
</reference>